<sequence>MELVRMPLPQSDACARQLLLRPHYLPNTKGGGTPDFAIQLLYILEQHFPGAHRGEPADEDDQWLLTRGEILGEHIGDSFLQTYVELEPKEDRGRGEQTRTIRMPADLDYNHSKGGISQPQPAAEESNPEDEATVRWNPPSLLPPKEMKWTRRRYIGDAERARSQASALLRTISNEILAHAPDAHEGGEDERARSAVLEANAVGFPGVPDHLGAAARRLAQLRTSPAAARRGKLQRWQWALWKKAWRWGQCLPSPKLLFELLGD</sequence>
<comment type="caution">
    <text evidence="2">The sequence shown here is derived from an EMBL/GenBank/DDBJ whole genome shotgun (WGS) entry which is preliminary data.</text>
</comment>
<feature type="region of interest" description="Disordered" evidence="1">
    <location>
        <begin position="87"/>
        <end position="143"/>
    </location>
</feature>
<gene>
    <name evidence="2" type="ORF">AK812_SmicGene32106</name>
</gene>
<evidence type="ECO:0000313" key="2">
    <source>
        <dbReference type="EMBL" id="OLP86748.1"/>
    </source>
</evidence>
<feature type="compositionally biased region" description="Basic and acidic residues" evidence="1">
    <location>
        <begin position="87"/>
        <end position="99"/>
    </location>
</feature>
<name>A0A1Q9CV03_SYMMI</name>
<evidence type="ECO:0000256" key="1">
    <source>
        <dbReference type="SAM" id="MobiDB-lite"/>
    </source>
</evidence>
<reference evidence="2 3" key="1">
    <citation type="submission" date="2016-02" db="EMBL/GenBank/DDBJ databases">
        <title>Genome analysis of coral dinoflagellate symbionts highlights evolutionary adaptations to a symbiotic lifestyle.</title>
        <authorList>
            <person name="Aranda M."/>
            <person name="Li Y."/>
            <person name="Liew Y.J."/>
            <person name="Baumgarten S."/>
            <person name="Simakov O."/>
            <person name="Wilson M."/>
            <person name="Piel J."/>
            <person name="Ashoor H."/>
            <person name="Bougouffa S."/>
            <person name="Bajic V.B."/>
            <person name="Ryu T."/>
            <person name="Ravasi T."/>
            <person name="Bayer T."/>
            <person name="Micklem G."/>
            <person name="Kim H."/>
            <person name="Bhak J."/>
            <person name="Lajeunesse T.C."/>
            <person name="Voolstra C.R."/>
        </authorList>
    </citation>
    <scope>NUCLEOTIDE SEQUENCE [LARGE SCALE GENOMIC DNA]</scope>
    <source>
        <strain evidence="2 3">CCMP2467</strain>
    </source>
</reference>
<dbReference type="EMBL" id="LSRX01000901">
    <property type="protein sequence ID" value="OLP86748.1"/>
    <property type="molecule type" value="Genomic_DNA"/>
</dbReference>
<organism evidence="2 3">
    <name type="scientific">Symbiodinium microadriaticum</name>
    <name type="common">Dinoflagellate</name>
    <name type="synonym">Zooxanthella microadriatica</name>
    <dbReference type="NCBI Taxonomy" id="2951"/>
    <lineage>
        <taxon>Eukaryota</taxon>
        <taxon>Sar</taxon>
        <taxon>Alveolata</taxon>
        <taxon>Dinophyceae</taxon>
        <taxon>Suessiales</taxon>
        <taxon>Symbiodiniaceae</taxon>
        <taxon>Symbiodinium</taxon>
    </lineage>
</organism>
<dbReference type="AlphaFoldDB" id="A0A1Q9CV03"/>
<accession>A0A1Q9CV03</accession>
<evidence type="ECO:0000313" key="3">
    <source>
        <dbReference type="Proteomes" id="UP000186817"/>
    </source>
</evidence>
<keyword evidence="3" id="KW-1185">Reference proteome</keyword>
<protein>
    <submittedName>
        <fullName evidence="2">Uncharacterized protein</fullName>
    </submittedName>
</protein>
<dbReference type="Proteomes" id="UP000186817">
    <property type="component" value="Unassembled WGS sequence"/>
</dbReference>
<proteinExistence type="predicted"/>